<dbReference type="Pfam" id="PF00881">
    <property type="entry name" value="Nitroreductase"/>
    <property type="match status" value="1"/>
</dbReference>
<name>A0A845MFU5_9PROT</name>
<evidence type="ECO:0000256" key="4">
    <source>
        <dbReference type="ARBA" id="ARBA00022643"/>
    </source>
</evidence>
<dbReference type="InterPro" id="IPR000415">
    <property type="entry name" value="Nitroreductase-like"/>
</dbReference>
<comment type="similarity">
    <text evidence="2">Belongs to the nitroreductase family.</text>
</comment>
<proteinExistence type="inferred from homology"/>
<evidence type="ECO:0000256" key="3">
    <source>
        <dbReference type="ARBA" id="ARBA00022630"/>
    </source>
</evidence>
<evidence type="ECO:0000259" key="6">
    <source>
        <dbReference type="Pfam" id="PF00881"/>
    </source>
</evidence>
<organism evidence="7 8">
    <name type="scientific">Sneathiella chungangensis</name>
    <dbReference type="NCBI Taxonomy" id="1418234"/>
    <lineage>
        <taxon>Bacteria</taxon>
        <taxon>Pseudomonadati</taxon>
        <taxon>Pseudomonadota</taxon>
        <taxon>Alphaproteobacteria</taxon>
        <taxon>Sneathiellales</taxon>
        <taxon>Sneathiellaceae</taxon>
        <taxon>Sneathiella</taxon>
    </lineage>
</organism>
<protein>
    <submittedName>
        <fullName evidence="7">Nitroreductase</fullName>
    </submittedName>
</protein>
<evidence type="ECO:0000256" key="1">
    <source>
        <dbReference type="ARBA" id="ARBA00001917"/>
    </source>
</evidence>
<dbReference type="Gene3D" id="3.40.109.10">
    <property type="entry name" value="NADH Oxidase"/>
    <property type="match status" value="1"/>
</dbReference>
<dbReference type="AlphaFoldDB" id="A0A845MFU5"/>
<dbReference type="OrthoDB" id="9802510at2"/>
<accession>A0A845MFU5</accession>
<dbReference type="GO" id="GO:0016491">
    <property type="term" value="F:oxidoreductase activity"/>
    <property type="evidence" value="ECO:0007669"/>
    <property type="project" value="UniProtKB-KW"/>
</dbReference>
<dbReference type="InterPro" id="IPR029479">
    <property type="entry name" value="Nitroreductase"/>
</dbReference>
<dbReference type="PANTHER" id="PTHR43673">
    <property type="entry name" value="NAD(P)H NITROREDUCTASE YDGI-RELATED"/>
    <property type="match status" value="1"/>
</dbReference>
<evidence type="ECO:0000256" key="5">
    <source>
        <dbReference type="ARBA" id="ARBA00023002"/>
    </source>
</evidence>
<dbReference type="SUPFAM" id="SSF55469">
    <property type="entry name" value="FMN-dependent nitroreductase-like"/>
    <property type="match status" value="1"/>
</dbReference>
<dbReference type="EMBL" id="WTVA01000003">
    <property type="protein sequence ID" value="MZR22521.1"/>
    <property type="molecule type" value="Genomic_DNA"/>
</dbReference>
<evidence type="ECO:0000256" key="2">
    <source>
        <dbReference type="ARBA" id="ARBA00007118"/>
    </source>
</evidence>
<dbReference type="Proteomes" id="UP000445696">
    <property type="component" value="Unassembled WGS sequence"/>
</dbReference>
<sequence>MKVSEAIKSRMTVRQFLDKPVPVETVREIIEISKRAPSGGNLQPWTVHVVMGDALTALVKDVTDKLAKGVRETPEYNVYPPELVDPYRTRRRIVGQQLYDLIGVPREDTPGKLKQLARNFRFFDAPVGIFFVLHRQMEVGQYADVGMFMENIMLLAREYGLDTCPQEAWARWPQTLKEHLSLTDDEILFCGMALGYRDEAAVINELVSEREEFDNFVTLHGV</sequence>
<dbReference type="PANTHER" id="PTHR43673:SF2">
    <property type="entry name" value="NITROREDUCTASE"/>
    <property type="match status" value="1"/>
</dbReference>
<comment type="cofactor">
    <cofactor evidence="1">
        <name>FMN</name>
        <dbReference type="ChEBI" id="CHEBI:58210"/>
    </cofactor>
</comment>
<dbReference type="CDD" id="cd02136">
    <property type="entry name" value="PnbA_NfnB-like"/>
    <property type="match status" value="1"/>
</dbReference>
<gene>
    <name evidence="7" type="ORF">GQF03_09260</name>
</gene>
<keyword evidence="8" id="KW-1185">Reference proteome</keyword>
<reference evidence="7 8" key="1">
    <citation type="journal article" date="2014" name="Int. J. Syst. Evol. Microbiol.">
        <title>Sneathiella chungangensis sp. nov., isolated from a marine sand, and emended description of the genus Sneathiella.</title>
        <authorList>
            <person name="Siamphan C."/>
            <person name="Kim H."/>
            <person name="Lee J.S."/>
            <person name="Kim W."/>
        </authorList>
    </citation>
    <scope>NUCLEOTIDE SEQUENCE [LARGE SCALE GENOMIC DNA]</scope>
    <source>
        <strain evidence="7 8">KCTC 32476</strain>
    </source>
</reference>
<evidence type="ECO:0000313" key="7">
    <source>
        <dbReference type="EMBL" id="MZR22521.1"/>
    </source>
</evidence>
<keyword evidence="4" id="KW-0288">FMN</keyword>
<comment type="caution">
    <text evidence="7">The sequence shown here is derived from an EMBL/GenBank/DDBJ whole genome shotgun (WGS) entry which is preliminary data.</text>
</comment>
<keyword evidence="5" id="KW-0560">Oxidoreductase</keyword>
<dbReference type="RefSeq" id="WP_161338956.1">
    <property type="nucleotide sequence ID" value="NZ_JBHSDG010000005.1"/>
</dbReference>
<feature type="domain" description="Nitroreductase" evidence="6">
    <location>
        <begin position="7"/>
        <end position="196"/>
    </location>
</feature>
<keyword evidence="3" id="KW-0285">Flavoprotein</keyword>
<evidence type="ECO:0000313" key="8">
    <source>
        <dbReference type="Proteomes" id="UP000445696"/>
    </source>
</evidence>